<dbReference type="PROSITE" id="PS50088">
    <property type="entry name" value="ANK_REPEAT"/>
    <property type="match status" value="1"/>
</dbReference>
<dbReference type="EMBL" id="JAODUP010000780">
    <property type="protein sequence ID" value="KAK2144179.1"/>
    <property type="molecule type" value="Genomic_DNA"/>
</dbReference>
<keyword evidence="1" id="KW-0040">ANK repeat</keyword>
<comment type="caution">
    <text evidence="3">The sequence shown here is derived from an EMBL/GenBank/DDBJ whole genome shotgun (WGS) entry which is preliminary data.</text>
</comment>
<dbReference type="PROSITE" id="PS50297">
    <property type="entry name" value="ANK_REP_REGION"/>
    <property type="match status" value="1"/>
</dbReference>
<evidence type="ECO:0000313" key="3">
    <source>
        <dbReference type="EMBL" id="KAK2144179.1"/>
    </source>
</evidence>
<protein>
    <recommendedName>
        <fullName evidence="2">SOCS box domain-containing protein</fullName>
    </recommendedName>
</protein>
<dbReference type="SMART" id="SM00248">
    <property type="entry name" value="ANK"/>
    <property type="match status" value="4"/>
</dbReference>
<dbReference type="InterPro" id="IPR002110">
    <property type="entry name" value="Ankyrin_rpt"/>
</dbReference>
<evidence type="ECO:0000313" key="4">
    <source>
        <dbReference type="Proteomes" id="UP001208570"/>
    </source>
</evidence>
<dbReference type="SUPFAM" id="SSF48403">
    <property type="entry name" value="Ankyrin repeat"/>
    <property type="match status" value="1"/>
</dbReference>
<dbReference type="AlphaFoldDB" id="A0AAD9J090"/>
<reference evidence="3" key="1">
    <citation type="journal article" date="2023" name="Mol. Biol. Evol.">
        <title>Third-Generation Sequencing Reveals the Adaptive Role of the Epigenome in Three Deep-Sea Polychaetes.</title>
        <authorList>
            <person name="Perez M."/>
            <person name="Aroh O."/>
            <person name="Sun Y."/>
            <person name="Lan Y."/>
            <person name="Juniper S.K."/>
            <person name="Young C.R."/>
            <person name="Angers B."/>
            <person name="Qian P.Y."/>
        </authorList>
    </citation>
    <scope>NUCLEOTIDE SEQUENCE</scope>
    <source>
        <strain evidence="3">P08H-3</strain>
    </source>
</reference>
<gene>
    <name evidence="3" type="ORF">LSH36_780g02064</name>
</gene>
<evidence type="ECO:0000256" key="1">
    <source>
        <dbReference type="PROSITE-ProRule" id="PRU00023"/>
    </source>
</evidence>
<dbReference type="InterPro" id="IPR051616">
    <property type="entry name" value="Cul2-RING_E3_ligase_SR"/>
</dbReference>
<dbReference type="Gene3D" id="1.25.40.20">
    <property type="entry name" value="Ankyrin repeat-containing domain"/>
    <property type="match status" value="1"/>
</dbReference>
<keyword evidence="4" id="KW-1185">Reference proteome</keyword>
<dbReference type="Pfam" id="PF12796">
    <property type="entry name" value="Ank_2"/>
    <property type="match status" value="1"/>
</dbReference>
<dbReference type="InterPro" id="IPR001496">
    <property type="entry name" value="SOCS_box"/>
</dbReference>
<proteinExistence type="predicted"/>
<dbReference type="Pfam" id="PF07525">
    <property type="entry name" value="SOCS_box"/>
    <property type="match status" value="1"/>
</dbReference>
<dbReference type="InterPro" id="IPR036770">
    <property type="entry name" value="Ankyrin_rpt-contain_sf"/>
</dbReference>
<accession>A0AAD9J090</accession>
<dbReference type="PANTHER" id="PTHR46224">
    <property type="entry name" value="ANKYRIN REPEAT FAMILY PROTEIN"/>
    <property type="match status" value="1"/>
</dbReference>
<dbReference type="Proteomes" id="UP001208570">
    <property type="component" value="Unassembled WGS sequence"/>
</dbReference>
<evidence type="ECO:0000259" key="2">
    <source>
        <dbReference type="Pfam" id="PF07525"/>
    </source>
</evidence>
<sequence length="255" mass="29610">MHASRDRLQYVDLLLEKEADVNGRDTRNHTALMNVIWRSWSDGEVINDEDLKLCKMILQNKYNVNEVGKKTTWIEYGGPVINMATERGTPTLVDLLLEHGADPDITDDEHNSCVIVAVHQNKTNILARLISWNANLDLSGHLKIDGQRQSITPLRCAIAQRRTEAAMLLLLGDCDITKETYLWTNDNVPEGLVVNLELWSWMREFAFEPRPLLWLCRRKIRQMMDKRLWINIHQLLLPPYLETVIKMKDILGPWF</sequence>
<feature type="repeat" description="ANK" evidence="1">
    <location>
        <begin position="76"/>
        <end position="108"/>
    </location>
</feature>
<feature type="domain" description="SOCS box" evidence="2">
    <location>
        <begin position="208"/>
        <end position="241"/>
    </location>
</feature>
<name>A0AAD9J090_9ANNE</name>
<organism evidence="3 4">
    <name type="scientific">Paralvinella palmiformis</name>
    <dbReference type="NCBI Taxonomy" id="53620"/>
    <lineage>
        <taxon>Eukaryota</taxon>
        <taxon>Metazoa</taxon>
        <taxon>Spiralia</taxon>
        <taxon>Lophotrochozoa</taxon>
        <taxon>Annelida</taxon>
        <taxon>Polychaeta</taxon>
        <taxon>Sedentaria</taxon>
        <taxon>Canalipalpata</taxon>
        <taxon>Terebellida</taxon>
        <taxon>Terebelliformia</taxon>
        <taxon>Alvinellidae</taxon>
        <taxon>Paralvinella</taxon>
    </lineage>
</organism>